<feature type="domain" description="Glycoside hydrolase family 2 catalytic" evidence="5">
    <location>
        <begin position="682"/>
        <end position="824"/>
    </location>
</feature>
<dbReference type="Pfam" id="PF00703">
    <property type="entry name" value="Glyco_hydro_2"/>
    <property type="match status" value="1"/>
</dbReference>
<dbReference type="Pfam" id="PF02836">
    <property type="entry name" value="Glyco_hydro_2_C"/>
    <property type="match status" value="1"/>
</dbReference>
<dbReference type="PRINTS" id="PR00132">
    <property type="entry name" value="GLHYDRLASE2"/>
</dbReference>
<evidence type="ECO:0000256" key="1">
    <source>
        <dbReference type="ARBA" id="ARBA00007401"/>
    </source>
</evidence>
<protein>
    <recommendedName>
        <fullName evidence="10">Glycosyl hydrolase family 2, sugar binding domain protein</fullName>
    </recommendedName>
</protein>
<dbReference type="InterPro" id="IPR021720">
    <property type="entry name" value="Malectin_dom"/>
</dbReference>
<evidence type="ECO:0000259" key="4">
    <source>
        <dbReference type="Pfam" id="PF00703"/>
    </source>
</evidence>
<dbReference type="Gene3D" id="2.60.120.260">
    <property type="entry name" value="Galactose-binding domain-like"/>
    <property type="match status" value="2"/>
</dbReference>
<dbReference type="PANTHER" id="PTHR42732:SF1">
    <property type="entry name" value="BETA-MANNOSIDASE"/>
    <property type="match status" value="1"/>
</dbReference>
<dbReference type="Proteomes" id="UP000825483">
    <property type="component" value="Unassembled WGS sequence"/>
</dbReference>
<keyword evidence="3" id="KW-0326">Glycosidase</keyword>
<name>A0A9R1CBT6_9BACT</name>
<reference evidence="8" key="1">
    <citation type="journal article" date="2022" name="Int. J. Syst. Evol. Microbiol.">
        <title>Prevotella lacticifex sp. nov., isolated from the rumen of cows.</title>
        <authorList>
            <person name="Shinkai T."/>
            <person name="Ikeyama N."/>
            <person name="Kumagai M."/>
            <person name="Ohmori H."/>
            <person name="Sakamoto M."/>
            <person name="Ohkuma M."/>
            <person name="Mitsumori M."/>
        </authorList>
    </citation>
    <scope>NUCLEOTIDE SEQUENCE</scope>
    <source>
        <strain evidence="8">R5076</strain>
    </source>
</reference>
<accession>A0A9R1CBT6</accession>
<dbReference type="InterPro" id="IPR006102">
    <property type="entry name" value="Ig-like_GH2"/>
</dbReference>
<dbReference type="Pfam" id="PF22666">
    <property type="entry name" value="Glyco_hydro_2_N2"/>
    <property type="match status" value="1"/>
</dbReference>
<dbReference type="InterPro" id="IPR013783">
    <property type="entry name" value="Ig-like_fold"/>
</dbReference>
<evidence type="ECO:0000259" key="6">
    <source>
        <dbReference type="Pfam" id="PF11721"/>
    </source>
</evidence>
<proteinExistence type="inferred from homology"/>
<dbReference type="Gene3D" id="2.115.10.20">
    <property type="entry name" value="Glycosyl hydrolase domain, family 43"/>
    <property type="match status" value="2"/>
</dbReference>
<dbReference type="GO" id="GO:0004553">
    <property type="term" value="F:hydrolase activity, hydrolyzing O-glycosyl compounds"/>
    <property type="evidence" value="ECO:0007669"/>
    <property type="project" value="InterPro"/>
</dbReference>
<evidence type="ECO:0000259" key="7">
    <source>
        <dbReference type="Pfam" id="PF22666"/>
    </source>
</evidence>
<dbReference type="Pfam" id="PF11721">
    <property type="entry name" value="Malectin"/>
    <property type="match status" value="1"/>
</dbReference>
<dbReference type="InterPro" id="IPR023296">
    <property type="entry name" value="Glyco_hydro_beta-prop_sf"/>
</dbReference>
<dbReference type="InterPro" id="IPR017853">
    <property type="entry name" value="GH"/>
</dbReference>
<dbReference type="GO" id="GO:0005975">
    <property type="term" value="P:carbohydrate metabolic process"/>
    <property type="evidence" value="ECO:0007669"/>
    <property type="project" value="InterPro"/>
</dbReference>
<organism evidence="8 9">
    <name type="scientific">Prevotella lacticifex</name>
    <dbReference type="NCBI Taxonomy" id="2854755"/>
    <lineage>
        <taxon>Bacteria</taxon>
        <taxon>Pseudomonadati</taxon>
        <taxon>Bacteroidota</taxon>
        <taxon>Bacteroidia</taxon>
        <taxon>Bacteroidales</taxon>
        <taxon>Prevotellaceae</taxon>
        <taxon>Prevotella</taxon>
    </lineage>
</organism>
<evidence type="ECO:0008006" key="10">
    <source>
        <dbReference type="Google" id="ProtNLM"/>
    </source>
</evidence>
<feature type="domain" description="Malectin" evidence="6">
    <location>
        <begin position="1007"/>
        <end position="1179"/>
    </location>
</feature>
<keyword evidence="9" id="KW-1185">Reference proteome</keyword>
<sequence>MTEPTVWNRNTNTMKRETIIFCLLFTACRLIASVPDTVMKAIYNEVKTPFKYGLVVAPADNSHKIDCPMVYNEDGKWFMTYVVYNGSDGLNGRGYETWLATSTDLLHWTTLGRVLSYQSKGWDRNQRAGYPALIDWAWDGSYSMKQYKGKHWMSYFGGAGTGYEAVREPLSIGMASTDGYVTKAHEWQTQPQPVLSYNDKKAQWWETLTQYKSTVYYDSLRTLGSPFVMFYNAGGVNPQNHLKAERIGIALSSDMRHWHRFGGNPVYSHEQAGMITGDAQIVKMNIAKLGLSTADSTLYVMFYFAAYNPARPYNAYNTFAVSRDLVHWQDWNGPDLIVPGKPYDDMFAHKSYVVKHNGVVYHFYCAVDKGGQRGIAVATSEPMGRSSVAFPPLEKHGPRLTTDLDNGWRARVTSSNQPLAYHEDQWHDVAVPHNFDSYYGYRQLRHGNLHGTAEYEKTFTAAPKAGKRYFLNFEGIGTYATVTVNGHTFDRRGVGRTTLTLDITPYLKTENRLKITVEHPEMITDMPWVCGGCSSEWGFSEGSQPFGIFRPVTLVATDEVRIEPFGVHVWSNAACDSTFIETEIHNYGTSDAPIQLVSKMNQSDGKTFFRLPVDTLVGAGQSIIIRQSVATSGAHRWDIGDPYLYTLASMIKRDGRTTDATETEFGYRSISWPARRSPSDHHGQFLLNGHPVFINGTCDYEHLFGNSHSWSHEQIASRVKMMRKAGFNAFREAHQPHNLYYQRLLDEQGMLFWSQFSAHIWYDTPQFRENFKAFLRQWIKERRNSPSIILWGLQNESVLPKDFAEECTAIIRDLDPTSRDQRMVTTCNGGNGTDWNVVQNWSGTYGGSADNYGQELKHDDQLLNGEYGAWRTLGLRAATADGGCVASTATVPKYSEDAFASLLHKKATLAYASRDSVCGHFQWIFVSHDNPGRVQPDEALRRIDKVGPFNYKGLLSPWEQPTEGFYMYQRLYGPHSGHDGCHGDTLLRTAADMNPVSTEPAAGYTYIYRVNCGGDAYRDKYGNVWAQDSRLWSHSWAEPFADRHSTDSATAMISPFTASQGHISDNIHGTTDPDLFRYFRWGRDRLTYSFRVGGDSVYRVELYFTEPWLGRDNLVGDDSEGERLFSVAINDSVVVSDLDIWAEAGWAGALKKTFFVRGRNGAIDIRFPEAKAGEAVISAIAIARKGSGGAPAVLPSSPLTADYWRNLDTDTLSRYPKALLPKDSEAFPAVRYKASGPALWTITPGVAREYALRFRYKNTTAAAIAGRLQVADSKGTLVVDRDITFPPTPNKFKTIATTTATQINAGHYKVAVKGASDVVFDYLEVQ</sequence>
<dbReference type="InterPro" id="IPR006101">
    <property type="entry name" value="Glyco_hydro_2"/>
</dbReference>
<gene>
    <name evidence="8" type="ORF">PRLR5076_25790</name>
</gene>
<feature type="domain" description="Beta-mannosidase-like galactose-binding" evidence="7">
    <location>
        <begin position="452"/>
        <end position="520"/>
    </location>
</feature>
<dbReference type="Gene3D" id="3.20.20.80">
    <property type="entry name" value="Glycosidases"/>
    <property type="match status" value="1"/>
</dbReference>
<dbReference type="SUPFAM" id="SSF49303">
    <property type="entry name" value="beta-Galactosidase/glucuronidase domain"/>
    <property type="match status" value="1"/>
</dbReference>
<dbReference type="InterPro" id="IPR008979">
    <property type="entry name" value="Galactose-bd-like_sf"/>
</dbReference>
<keyword evidence="2" id="KW-0378">Hydrolase</keyword>
<evidence type="ECO:0000259" key="5">
    <source>
        <dbReference type="Pfam" id="PF02836"/>
    </source>
</evidence>
<dbReference type="SUPFAM" id="SSF75005">
    <property type="entry name" value="Arabinanase/levansucrase/invertase"/>
    <property type="match status" value="2"/>
</dbReference>
<dbReference type="PANTHER" id="PTHR42732">
    <property type="entry name" value="BETA-GALACTOSIDASE"/>
    <property type="match status" value="1"/>
</dbReference>
<evidence type="ECO:0000313" key="9">
    <source>
        <dbReference type="Proteomes" id="UP000825483"/>
    </source>
</evidence>
<dbReference type="SUPFAM" id="SSF49785">
    <property type="entry name" value="Galactose-binding domain-like"/>
    <property type="match status" value="1"/>
</dbReference>
<evidence type="ECO:0000313" key="8">
    <source>
        <dbReference type="EMBL" id="GJG59728.1"/>
    </source>
</evidence>
<evidence type="ECO:0000256" key="3">
    <source>
        <dbReference type="ARBA" id="ARBA00023295"/>
    </source>
</evidence>
<dbReference type="InterPro" id="IPR036156">
    <property type="entry name" value="Beta-gal/glucu_dom_sf"/>
</dbReference>
<dbReference type="EMBL" id="BPUB01000002">
    <property type="protein sequence ID" value="GJG59728.1"/>
    <property type="molecule type" value="Genomic_DNA"/>
</dbReference>
<dbReference type="Gene3D" id="2.60.40.10">
    <property type="entry name" value="Immunoglobulins"/>
    <property type="match status" value="1"/>
</dbReference>
<feature type="domain" description="Glycoside hydrolase family 2 immunoglobulin-like beta-sandwich" evidence="4">
    <location>
        <begin position="580"/>
        <end position="668"/>
    </location>
</feature>
<dbReference type="InterPro" id="IPR051913">
    <property type="entry name" value="GH2_Domain-Containing"/>
</dbReference>
<evidence type="ECO:0000256" key="2">
    <source>
        <dbReference type="ARBA" id="ARBA00022801"/>
    </source>
</evidence>
<comment type="similarity">
    <text evidence="1">Belongs to the glycosyl hydrolase 2 family.</text>
</comment>
<dbReference type="SUPFAM" id="SSF51445">
    <property type="entry name" value="(Trans)glycosidases"/>
    <property type="match status" value="1"/>
</dbReference>
<dbReference type="InterPro" id="IPR054593">
    <property type="entry name" value="Beta-mannosidase-like_N2"/>
</dbReference>
<dbReference type="InterPro" id="IPR006103">
    <property type="entry name" value="Glyco_hydro_2_cat"/>
</dbReference>
<comment type="caution">
    <text evidence="8">The sequence shown here is derived from an EMBL/GenBank/DDBJ whole genome shotgun (WGS) entry which is preliminary data.</text>
</comment>
<dbReference type="Gene3D" id="2.60.120.430">
    <property type="entry name" value="Galactose-binding lectin"/>
    <property type="match status" value="1"/>
</dbReference>